<reference evidence="3" key="2">
    <citation type="submission" date="2023-06" db="EMBL/GenBank/DDBJ databases">
        <authorList>
            <person name="Ma L."/>
            <person name="Liu K.-W."/>
            <person name="Li Z."/>
            <person name="Hsiao Y.-Y."/>
            <person name="Qi Y."/>
            <person name="Fu T."/>
            <person name="Tang G."/>
            <person name="Zhang D."/>
            <person name="Sun W.-H."/>
            <person name="Liu D.-K."/>
            <person name="Li Y."/>
            <person name="Chen G.-Z."/>
            <person name="Liu X.-D."/>
            <person name="Liao X.-Y."/>
            <person name="Jiang Y.-T."/>
            <person name="Yu X."/>
            <person name="Hao Y."/>
            <person name="Huang J."/>
            <person name="Zhao X.-W."/>
            <person name="Ke S."/>
            <person name="Chen Y.-Y."/>
            <person name="Wu W.-L."/>
            <person name="Hsu J.-L."/>
            <person name="Lin Y.-F."/>
            <person name="Huang M.-D."/>
            <person name="Li C.-Y."/>
            <person name="Huang L."/>
            <person name="Wang Z.-W."/>
            <person name="Zhao X."/>
            <person name="Zhong W.-Y."/>
            <person name="Peng D.-H."/>
            <person name="Ahmad S."/>
            <person name="Lan S."/>
            <person name="Zhang J.-S."/>
            <person name="Tsai W.-C."/>
            <person name="Van De Peer Y."/>
            <person name="Liu Z.-J."/>
        </authorList>
    </citation>
    <scope>NUCLEOTIDE SEQUENCE</scope>
    <source>
        <strain evidence="3">SCP</strain>
        <tissue evidence="3">Leaves</tissue>
    </source>
</reference>
<name>A0AAV9BG12_ACOGR</name>
<evidence type="ECO:0000256" key="1">
    <source>
        <dbReference type="SAM" id="MobiDB-lite"/>
    </source>
</evidence>
<reference evidence="3" key="1">
    <citation type="journal article" date="2023" name="Nat. Commun.">
        <title>Diploid and tetraploid genomes of Acorus and the evolution of monocots.</title>
        <authorList>
            <person name="Ma L."/>
            <person name="Liu K.W."/>
            <person name="Li Z."/>
            <person name="Hsiao Y.Y."/>
            <person name="Qi Y."/>
            <person name="Fu T."/>
            <person name="Tang G.D."/>
            <person name="Zhang D."/>
            <person name="Sun W.H."/>
            <person name="Liu D.K."/>
            <person name="Li Y."/>
            <person name="Chen G.Z."/>
            <person name="Liu X.D."/>
            <person name="Liao X.Y."/>
            <person name="Jiang Y.T."/>
            <person name="Yu X."/>
            <person name="Hao Y."/>
            <person name="Huang J."/>
            <person name="Zhao X.W."/>
            <person name="Ke S."/>
            <person name="Chen Y.Y."/>
            <person name="Wu W.L."/>
            <person name="Hsu J.L."/>
            <person name="Lin Y.F."/>
            <person name="Huang M.D."/>
            <person name="Li C.Y."/>
            <person name="Huang L."/>
            <person name="Wang Z.W."/>
            <person name="Zhao X."/>
            <person name="Zhong W.Y."/>
            <person name="Peng D.H."/>
            <person name="Ahmad S."/>
            <person name="Lan S."/>
            <person name="Zhang J.S."/>
            <person name="Tsai W.C."/>
            <person name="Van de Peer Y."/>
            <person name="Liu Z.J."/>
        </authorList>
    </citation>
    <scope>NUCLEOTIDE SEQUENCE</scope>
    <source>
        <strain evidence="3">SCP</strain>
    </source>
</reference>
<dbReference type="PANTHER" id="PTHR31066:SF85">
    <property type="entry name" value="OS02G0809100 PROTEIN"/>
    <property type="match status" value="1"/>
</dbReference>
<evidence type="ECO:0000313" key="3">
    <source>
        <dbReference type="EMBL" id="KAK1275356.1"/>
    </source>
</evidence>
<organism evidence="3 4">
    <name type="scientific">Acorus gramineus</name>
    <name type="common">Dwarf sweet flag</name>
    <dbReference type="NCBI Taxonomy" id="55184"/>
    <lineage>
        <taxon>Eukaryota</taxon>
        <taxon>Viridiplantae</taxon>
        <taxon>Streptophyta</taxon>
        <taxon>Embryophyta</taxon>
        <taxon>Tracheophyta</taxon>
        <taxon>Spermatophyta</taxon>
        <taxon>Magnoliopsida</taxon>
        <taxon>Liliopsida</taxon>
        <taxon>Acoraceae</taxon>
        <taxon>Acorus</taxon>
    </lineage>
</organism>
<keyword evidence="4" id="KW-1185">Reference proteome</keyword>
<sequence length="256" mass="27567">MGSSDVGVEEGGAAVAESEAAQLKFLCSHGGKILPRPSDGQLKYVGGETRVLAVPRSISYEELMKKIEQRYIDALNGVVSAPTVSFTVSSSADSSPKSATDEAPNNYNLTTTAATATANRNYELHRVHSSPNLYGYGRHSHNHHHHYQHHQTCHNNVNISSNNYRLNNENYQNYYSRGAQGGYNNQVGNRRLSVHVPPTPARPPPMRRYYSPRGGATHCRCPKCWGEGGAAGGGGGGGGGEEDGGCESVSIGHMWE</sequence>
<protein>
    <recommendedName>
        <fullName evidence="2">PB1 domain-containing protein</fullName>
    </recommendedName>
</protein>
<dbReference type="Proteomes" id="UP001179952">
    <property type="component" value="Unassembled WGS sequence"/>
</dbReference>
<dbReference type="InterPro" id="IPR053198">
    <property type="entry name" value="Gynoecium_Dev_Regulator"/>
</dbReference>
<dbReference type="AlphaFoldDB" id="A0AAV9BG12"/>
<dbReference type="SUPFAM" id="SSF54277">
    <property type="entry name" value="CAD &amp; PB1 domains"/>
    <property type="match status" value="1"/>
</dbReference>
<dbReference type="Pfam" id="PF00564">
    <property type="entry name" value="PB1"/>
    <property type="match status" value="1"/>
</dbReference>
<comment type="caution">
    <text evidence="3">The sequence shown here is derived from an EMBL/GenBank/DDBJ whole genome shotgun (WGS) entry which is preliminary data.</text>
</comment>
<feature type="domain" description="PB1" evidence="2">
    <location>
        <begin position="39"/>
        <end position="71"/>
    </location>
</feature>
<dbReference type="EMBL" id="JAUJYN010000003">
    <property type="protein sequence ID" value="KAK1275356.1"/>
    <property type="molecule type" value="Genomic_DNA"/>
</dbReference>
<feature type="region of interest" description="Disordered" evidence="1">
    <location>
        <begin position="232"/>
        <end position="256"/>
    </location>
</feature>
<dbReference type="InterPro" id="IPR000270">
    <property type="entry name" value="PB1_dom"/>
</dbReference>
<evidence type="ECO:0000259" key="2">
    <source>
        <dbReference type="Pfam" id="PF00564"/>
    </source>
</evidence>
<proteinExistence type="predicted"/>
<dbReference type="PANTHER" id="PTHR31066">
    <property type="entry name" value="OS05G0427100 PROTEIN-RELATED"/>
    <property type="match status" value="1"/>
</dbReference>
<gene>
    <name evidence="3" type="ORF">QJS04_geneDACA009977</name>
</gene>
<evidence type="ECO:0000313" key="4">
    <source>
        <dbReference type="Proteomes" id="UP001179952"/>
    </source>
</evidence>
<accession>A0AAV9BG12</accession>